<dbReference type="PANTHER" id="PTHR34296:SF2">
    <property type="entry name" value="ABC TRANSPORTER GUANOSINE-BINDING PROTEIN NUPN"/>
    <property type="match status" value="1"/>
</dbReference>
<dbReference type="Proteomes" id="UP000639051">
    <property type="component" value="Unassembled WGS sequence"/>
</dbReference>
<evidence type="ECO:0000256" key="2">
    <source>
        <dbReference type="ARBA" id="ARBA00008610"/>
    </source>
</evidence>
<reference evidence="8 9" key="1">
    <citation type="submission" date="2021-01" db="EMBL/GenBank/DDBJ databases">
        <title>Genome public.</title>
        <authorList>
            <person name="Liu C."/>
            <person name="Sun Q."/>
        </authorList>
    </citation>
    <scope>NUCLEOTIDE SEQUENCE [LARGE SCALE GENOMIC DNA]</scope>
    <source>
        <strain evidence="8 9">JC656</strain>
    </source>
</reference>
<organism evidence="8 9">
    <name type="scientific">Sinomonas cellulolyticus</name>
    <dbReference type="NCBI Taxonomy" id="2801916"/>
    <lineage>
        <taxon>Bacteria</taxon>
        <taxon>Bacillati</taxon>
        <taxon>Actinomycetota</taxon>
        <taxon>Actinomycetes</taxon>
        <taxon>Micrococcales</taxon>
        <taxon>Micrococcaceae</taxon>
        <taxon>Sinomonas</taxon>
    </lineage>
</organism>
<dbReference type="InterPro" id="IPR003760">
    <property type="entry name" value="PnrA-like"/>
</dbReference>
<evidence type="ECO:0000313" key="8">
    <source>
        <dbReference type="EMBL" id="MBL0704485.1"/>
    </source>
</evidence>
<evidence type="ECO:0000256" key="4">
    <source>
        <dbReference type="ARBA" id="ARBA00022729"/>
    </source>
</evidence>
<dbReference type="InterPro" id="IPR050957">
    <property type="entry name" value="BMP_lipoprotein"/>
</dbReference>
<dbReference type="PANTHER" id="PTHR34296">
    <property type="entry name" value="TRANSCRIPTIONAL ACTIVATOR PROTEIN MED"/>
    <property type="match status" value="1"/>
</dbReference>
<comment type="similarity">
    <text evidence="2">Belongs to the BMP lipoprotein family.</text>
</comment>
<keyword evidence="6" id="KW-0449">Lipoprotein</keyword>
<feature type="domain" description="ABC transporter substrate-binding protein PnrA-like" evidence="7">
    <location>
        <begin position="70"/>
        <end position="380"/>
    </location>
</feature>
<protein>
    <submittedName>
        <fullName evidence="8">BMP family ABC transporter substrate-binding protein</fullName>
    </submittedName>
</protein>
<dbReference type="SUPFAM" id="SSF53822">
    <property type="entry name" value="Periplasmic binding protein-like I"/>
    <property type="match status" value="1"/>
</dbReference>
<proteinExistence type="inferred from homology"/>
<keyword evidence="3" id="KW-1003">Cell membrane</keyword>
<evidence type="ECO:0000313" key="9">
    <source>
        <dbReference type="Proteomes" id="UP000639051"/>
    </source>
</evidence>
<sequence length="389" mass="40298">MSPAAPAAEDSRPLEDHVITFRPRLPKAGLAGLALASAAALALSGCGSAPPTTGSSGGSSAQASDYLGCMVSDSGGFDDKSFNQSGYEGLQKAVKDLGIQEKHVQSKADTDYDPNLRSMVQAGCKLTVTVGFLLGDATKAIATANPNSHFAIIDYNDPAFPKNVKPIVYDTAQAAFLAGYLAAGTSKTGKVATFGGLNIPTVTIFMDGFADGVKYYNQKKGKSVQVLGWDKDKQDGTFVGDFKSIDKGKVLTQGFLQQGADVILPVAGPVGSGAGSAVLDAKKAGTDAKLIWVDSDGYLTAPDYKSVLLTSVQKKMTDAVEAVIKDDKDGKFDPAPYVGTLANGGVALAPFHDLDSAVPAEMKSELDSLQKDIVSGAVKVESKSSPVTK</sequence>
<dbReference type="Pfam" id="PF02608">
    <property type="entry name" value="Bmp"/>
    <property type="match status" value="1"/>
</dbReference>
<evidence type="ECO:0000256" key="5">
    <source>
        <dbReference type="ARBA" id="ARBA00023136"/>
    </source>
</evidence>
<dbReference type="InterPro" id="IPR028082">
    <property type="entry name" value="Peripla_BP_I"/>
</dbReference>
<dbReference type="Gene3D" id="3.40.50.2300">
    <property type="match status" value="2"/>
</dbReference>
<dbReference type="EMBL" id="JAERRC010000010">
    <property type="protein sequence ID" value="MBL0704485.1"/>
    <property type="molecule type" value="Genomic_DNA"/>
</dbReference>
<evidence type="ECO:0000256" key="1">
    <source>
        <dbReference type="ARBA" id="ARBA00004193"/>
    </source>
</evidence>
<evidence type="ECO:0000256" key="6">
    <source>
        <dbReference type="ARBA" id="ARBA00023288"/>
    </source>
</evidence>
<gene>
    <name evidence="8" type="ORF">JJE72_03075</name>
</gene>
<comment type="caution">
    <text evidence="8">The sequence shown here is derived from an EMBL/GenBank/DDBJ whole genome shotgun (WGS) entry which is preliminary data.</text>
</comment>
<name>A0ABS1JZ27_9MICC</name>
<accession>A0ABS1JZ27</accession>
<evidence type="ECO:0000259" key="7">
    <source>
        <dbReference type="Pfam" id="PF02608"/>
    </source>
</evidence>
<keyword evidence="4" id="KW-0732">Signal</keyword>
<evidence type="ECO:0000256" key="3">
    <source>
        <dbReference type="ARBA" id="ARBA00022475"/>
    </source>
</evidence>
<comment type="subcellular location">
    <subcellularLocation>
        <location evidence="1">Cell membrane</location>
        <topology evidence="1">Lipid-anchor</topology>
    </subcellularLocation>
</comment>
<keyword evidence="5" id="KW-0472">Membrane</keyword>
<keyword evidence="9" id="KW-1185">Reference proteome</keyword>
<dbReference type="CDD" id="cd06354">
    <property type="entry name" value="PBP1_PrnA-like"/>
    <property type="match status" value="1"/>
</dbReference>